<keyword evidence="8 9" id="KW-0413">Isomerase</keyword>
<comment type="similarity">
    <text evidence="9">Belongs to the TrpF family.</text>
</comment>
<evidence type="ECO:0000256" key="8">
    <source>
        <dbReference type="ARBA" id="ARBA00023235"/>
    </source>
</evidence>
<evidence type="ECO:0000256" key="2">
    <source>
        <dbReference type="ARBA" id="ARBA00004664"/>
    </source>
</evidence>
<keyword evidence="5 9" id="KW-0028">Amino-acid biosynthesis</keyword>
<evidence type="ECO:0000256" key="4">
    <source>
        <dbReference type="ARBA" id="ARBA00022272"/>
    </source>
</evidence>
<dbReference type="InterPro" id="IPR001240">
    <property type="entry name" value="PRAI_dom"/>
</dbReference>
<evidence type="ECO:0000256" key="5">
    <source>
        <dbReference type="ARBA" id="ARBA00022605"/>
    </source>
</evidence>
<evidence type="ECO:0000256" key="6">
    <source>
        <dbReference type="ARBA" id="ARBA00022822"/>
    </source>
</evidence>
<dbReference type="EMBL" id="FRBC01000004">
    <property type="protein sequence ID" value="SHK45536.1"/>
    <property type="molecule type" value="Genomic_DNA"/>
</dbReference>
<dbReference type="InterPro" id="IPR013785">
    <property type="entry name" value="Aldolase_TIM"/>
</dbReference>
<keyword evidence="6 9" id="KW-0822">Tryptophan biosynthesis</keyword>
<dbReference type="Proteomes" id="UP000184263">
    <property type="component" value="Unassembled WGS sequence"/>
</dbReference>
<dbReference type="GO" id="GO:0000162">
    <property type="term" value="P:L-tryptophan biosynthetic process"/>
    <property type="evidence" value="ECO:0007669"/>
    <property type="project" value="UniProtKB-UniRule"/>
</dbReference>
<name>A0A1M6SLM3_SELRU</name>
<dbReference type="HAMAP" id="MF_00135">
    <property type="entry name" value="PRAI"/>
    <property type="match status" value="1"/>
</dbReference>
<dbReference type="InterPro" id="IPR011060">
    <property type="entry name" value="RibuloseP-bd_barrel"/>
</dbReference>
<keyword evidence="7 9" id="KW-0057">Aromatic amino acid biosynthesis</keyword>
<reference evidence="11 12" key="1">
    <citation type="submission" date="2016-11" db="EMBL/GenBank/DDBJ databases">
        <authorList>
            <person name="Jaros S."/>
            <person name="Januszkiewicz K."/>
            <person name="Wedrychowicz H."/>
        </authorList>
    </citation>
    <scope>NUCLEOTIDE SEQUENCE [LARGE SCALE GENOMIC DNA]</scope>
    <source>
        <strain evidence="11 12">HD4</strain>
    </source>
</reference>
<dbReference type="Pfam" id="PF00697">
    <property type="entry name" value="PRAI"/>
    <property type="match status" value="1"/>
</dbReference>
<dbReference type="GO" id="GO:0004640">
    <property type="term" value="F:phosphoribosylanthranilate isomerase activity"/>
    <property type="evidence" value="ECO:0007669"/>
    <property type="project" value="UniProtKB-UniRule"/>
</dbReference>
<evidence type="ECO:0000313" key="11">
    <source>
        <dbReference type="EMBL" id="SHK45536.1"/>
    </source>
</evidence>
<dbReference type="SUPFAM" id="SSF51366">
    <property type="entry name" value="Ribulose-phoshate binding barrel"/>
    <property type="match status" value="1"/>
</dbReference>
<protein>
    <recommendedName>
        <fullName evidence="4 9">N-(5'-phosphoribosyl)anthranilate isomerase</fullName>
        <shortName evidence="9">PRAI</shortName>
        <ecNumber evidence="3 9">5.3.1.24</ecNumber>
    </recommendedName>
</protein>
<comment type="catalytic activity">
    <reaction evidence="1 9">
        <text>N-(5-phospho-beta-D-ribosyl)anthranilate = 1-(2-carboxyphenylamino)-1-deoxy-D-ribulose 5-phosphate</text>
        <dbReference type="Rhea" id="RHEA:21540"/>
        <dbReference type="ChEBI" id="CHEBI:18277"/>
        <dbReference type="ChEBI" id="CHEBI:58613"/>
        <dbReference type="EC" id="5.3.1.24"/>
    </reaction>
</comment>
<dbReference type="PANTHER" id="PTHR42894">
    <property type="entry name" value="N-(5'-PHOSPHORIBOSYL)ANTHRANILATE ISOMERASE"/>
    <property type="match status" value="1"/>
</dbReference>
<gene>
    <name evidence="9" type="primary">trpF</name>
    <name evidence="11" type="ORF">SAMN05216582_104138</name>
</gene>
<sequence length="218" mass="24675">MEESDKICYDKVVKRGKNMRAKICGIKDLFAAKVAEEAGADFIGFVFYEPSHRYINPERAAVIRQQIKESRCVGVFVDEDLSRVNEIAEQVGLDYVQLHGHEPASYAKQVVCPVIKAFRYDENFSVAEANDYPAEMILLDTPHPLLPGGTGERFDWRRAADDIVQIHKSVLVAGGINRENVKQVNKLLHPYAVDVSSGLEENKEKSLEKIRAFLRRIK</sequence>
<proteinExistence type="inferred from homology"/>
<accession>A0A1M6SLM3</accession>
<dbReference type="PANTHER" id="PTHR42894:SF1">
    <property type="entry name" value="N-(5'-PHOSPHORIBOSYL)ANTHRANILATE ISOMERASE"/>
    <property type="match status" value="1"/>
</dbReference>
<comment type="pathway">
    <text evidence="2 9">Amino-acid biosynthesis; L-tryptophan biosynthesis; L-tryptophan from chorismate: step 3/5.</text>
</comment>
<evidence type="ECO:0000256" key="1">
    <source>
        <dbReference type="ARBA" id="ARBA00001164"/>
    </source>
</evidence>
<organism evidence="11 12">
    <name type="scientific">Selenomonas ruminantium</name>
    <dbReference type="NCBI Taxonomy" id="971"/>
    <lineage>
        <taxon>Bacteria</taxon>
        <taxon>Bacillati</taxon>
        <taxon>Bacillota</taxon>
        <taxon>Negativicutes</taxon>
        <taxon>Selenomonadales</taxon>
        <taxon>Selenomonadaceae</taxon>
        <taxon>Selenomonas</taxon>
    </lineage>
</organism>
<dbReference type="AlphaFoldDB" id="A0A1M6SLM3"/>
<evidence type="ECO:0000313" key="12">
    <source>
        <dbReference type="Proteomes" id="UP000184263"/>
    </source>
</evidence>
<dbReference type="UniPathway" id="UPA00035">
    <property type="reaction ID" value="UER00042"/>
</dbReference>
<evidence type="ECO:0000259" key="10">
    <source>
        <dbReference type="Pfam" id="PF00697"/>
    </source>
</evidence>
<evidence type="ECO:0000256" key="9">
    <source>
        <dbReference type="HAMAP-Rule" id="MF_00135"/>
    </source>
</evidence>
<dbReference type="EC" id="5.3.1.24" evidence="3 9"/>
<dbReference type="InterPro" id="IPR044643">
    <property type="entry name" value="TrpF_fam"/>
</dbReference>
<dbReference type="Gene3D" id="3.20.20.70">
    <property type="entry name" value="Aldolase class I"/>
    <property type="match status" value="1"/>
</dbReference>
<dbReference type="CDD" id="cd00405">
    <property type="entry name" value="PRAI"/>
    <property type="match status" value="1"/>
</dbReference>
<evidence type="ECO:0000256" key="7">
    <source>
        <dbReference type="ARBA" id="ARBA00023141"/>
    </source>
</evidence>
<evidence type="ECO:0000256" key="3">
    <source>
        <dbReference type="ARBA" id="ARBA00012572"/>
    </source>
</evidence>
<feature type="domain" description="N-(5'phosphoribosyl) anthranilate isomerase (PRAI)" evidence="10">
    <location>
        <begin position="21"/>
        <end position="214"/>
    </location>
</feature>